<accession>A0A1H2MH08</accession>
<dbReference type="PRINTS" id="PR00420">
    <property type="entry name" value="RNGMNOXGNASE"/>
</dbReference>
<comment type="function">
    <text evidence="5">An FAD-requiring monooxygenase active on some tetracycline antibiotic derivatives, which leads to their inactivation. Hydroxylates carbon 11a of tetracycline and some analogs.</text>
</comment>
<protein>
    <recommendedName>
        <fullName evidence="5">Flavin-dependent monooxygenase</fullName>
    </recommendedName>
    <alternativeName>
        <fullName evidence="5">TetX monooxygenase</fullName>
        <shortName evidence="5">TetX</shortName>
        <ecNumber evidence="5">1.14.13.-</ecNumber>
    </alternativeName>
</protein>
<dbReference type="PANTHER" id="PTHR46972">
    <property type="entry name" value="MONOOXYGENASE ASQM-RELATED"/>
    <property type="match status" value="1"/>
</dbReference>
<comment type="domain">
    <text evidence="5">Consists of an N-terminal FAD-binding domain with a Rossman fold and a C-terminal substrate-binding domain.</text>
</comment>
<keyword evidence="1 5" id="KW-0285">Flavoprotein</keyword>
<comment type="similarity">
    <text evidence="5">Belongs to the aromatic-ring hydroxylase family. TetX subfamily.</text>
</comment>
<dbReference type="Proteomes" id="UP000198825">
    <property type="component" value="Chromosome I"/>
</dbReference>
<dbReference type="AlphaFoldDB" id="A0A1H2MH08"/>
<feature type="binding site" evidence="5">
    <location>
        <position position="47"/>
    </location>
    <ligand>
        <name>FAD</name>
        <dbReference type="ChEBI" id="CHEBI:57692"/>
    </ligand>
</feature>
<keyword evidence="4 5" id="KW-0503">Monooxygenase</keyword>
<feature type="binding site" evidence="5">
    <location>
        <position position="40"/>
    </location>
    <ligand>
        <name>NADPH</name>
        <dbReference type="ChEBI" id="CHEBI:57783"/>
    </ligand>
</feature>
<dbReference type="OrthoDB" id="3212532at2"/>
<keyword evidence="5" id="KW-0521">NADP</keyword>
<evidence type="ECO:0000256" key="1">
    <source>
        <dbReference type="ARBA" id="ARBA00022630"/>
    </source>
</evidence>
<dbReference type="GO" id="GO:0004497">
    <property type="term" value="F:monooxygenase activity"/>
    <property type="evidence" value="ECO:0007669"/>
    <property type="project" value="UniProtKB-UniRule"/>
</dbReference>
<feature type="binding site" evidence="5">
    <location>
        <position position="295"/>
    </location>
    <ligand>
        <name>FAD</name>
        <dbReference type="ChEBI" id="CHEBI:57692"/>
    </ligand>
</feature>
<dbReference type="EMBL" id="LT629799">
    <property type="protein sequence ID" value="SDU92248.1"/>
    <property type="molecule type" value="Genomic_DNA"/>
</dbReference>
<dbReference type="PANTHER" id="PTHR46972:SF1">
    <property type="entry name" value="FAD DEPENDENT OXIDOREDUCTASE DOMAIN-CONTAINING PROTEIN"/>
    <property type="match status" value="1"/>
</dbReference>
<dbReference type="Gene3D" id="3.50.50.60">
    <property type="entry name" value="FAD/NAD(P)-binding domain"/>
    <property type="match status" value="1"/>
</dbReference>
<dbReference type="Pfam" id="PF01494">
    <property type="entry name" value="FAD_binding_3"/>
    <property type="match status" value="1"/>
</dbReference>
<dbReference type="HAMAP" id="MF_00845">
    <property type="entry name" value="TetX_monooxygenase"/>
    <property type="match status" value="1"/>
</dbReference>
<sequence>MSLPITIVGAGLGGLVLARVLALHGVDVVVYEAETSIDARAQGGLLDLHEYNGQPAIRAAGLWDEFSALVRPNEDAKRVVDQDGTVLFDHPGSTDGDRPEIDRGDLRRMLVDSLPPGTIRWGHKLTLIGVDGDGRRELRFADGSRVSADVLVGADGAWSRVRPLLSDARPGYSGVTFVETTLKDASRRHPAVAALVGDGTLIAPSPGQAVIAHKHADGSLTTYAAVSRSAEWLASVDLDAPDGGRAAVAAAFGEWAPELRTLVTESDGAPILRPIHALPVGISWPRVPGVTLVGDAAHLMSPFAGEGANLALLDGAELARALVESPDDLEAAIAAYERELFPRSETFARASASNLGLFFGEEAPGSVAGMFRRLVS</sequence>
<comment type="subcellular location">
    <subcellularLocation>
        <location evidence="5">Cytoplasm</location>
    </subcellularLocation>
</comment>
<dbReference type="InterPro" id="IPR036188">
    <property type="entry name" value="FAD/NAD-bd_sf"/>
</dbReference>
<evidence type="ECO:0000259" key="6">
    <source>
        <dbReference type="Pfam" id="PF01494"/>
    </source>
</evidence>
<gene>
    <name evidence="7" type="ORF">SAMN04488544_2019</name>
</gene>
<evidence type="ECO:0000313" key="7">
    <source>
        <dbReference type="EMBL" id="SDU92248.1"/>
    </source>
</evidence>
<keyword evidence="8" id="KW-1185">Reference proteome</keyword>
<dbReference type="SUPFAM" id="SSF51905">
    <property type="entry name" value="FAD/NAD(P)-binding domain"/>
    <property type="match status" value="1"/>
</dbReference>
<comment type="cofactor">
    <cofactor evidence="5">
        <name>FAD</name>
        <dbReference type="ChEBI" id="CHEBI:57692"/>
    </cofactor>
</comment>
<feature type="domain" description="FAD-binding" evidence="6">
    <location>
        <begin position="4"/>
        <end position="343"/>
    </location>
</feature>
<feature type="binding site" evidence="5">
    <location>
        <position position="103"/>
    </location>
    <ligand>
        <name>FAD</name>
        <dbReference type="ChEBI" id="CHEBI:57692"/>
    </ligand>
</feature>
<evidence type="ECO:0000313" key="8">
    <source>
        <dbReference type="Proteomes" id="UP000198825"/>
    </source>
</evidence>
<dbReference type="GO" id="GO:0046677">
    <property type="term" value="P:response to antibiotic"/>
    <property type="evidence" value="ECO:0007669"/>
    <property type="project" value="InterPro"/>
</dbReference>
<dbReference type="RefSeq" id="WP_091074300.1">
    <property type="nucleotide sequence ID" value="NZ_LT629799.1"/>
</dbReference>
<evidence type="ECO:0000256" key="2">
    <source>
        <dbReference type="ARBA" id="ARBA00022827"/>
    </source>
</evidence>
<reference evidence="8" key="1">
    <citation type="submission" date="2016-10" db="EMBL/GenBank/DDBJ databases">
        <authorList>
            <person name="Varghese N."/>
            <person name="Submissions S."/>
        </authorList>
    </citation>
    <scope>NUCLEOTIDE SEQUENCE [LARGE SCALE GENOMIC DNA]</scope>
    <source>
        <strain evidence="8">DSM 21743</strain>
    </source>
</reference>
<keyword evidence="2 5" id="KW-0274">FAD</keyword>
<dbReference type="EC" id="1.14.13.-" evidence="5"/>
<organism evidence="7 8">
    <name type="scientific">Microlunatus sagamiharensis</name>
    <dbReference type="NCBI Taxonomy" id="546874"/>
    <lineage>
        <taxon>Bacteria</taxon>
        <taxon>Bacillati</taxon>
        <taxon>Actinomycetota</taxon>
        <taxon>Actinomycetes</taxon>
        <taxon>Propionibacteriales</taxon>
        <taxon>Propionibacteriaceae</taxon>
        <taxon>Microlunatus</taxon>
    </lineage>
</organism>
<dbReference type="InterPro" id="IPR002938">
    <property type="entry name" value="FAD-bd"/>
</dbReference>
<comment type="subunit">
    <text evidence="5">Monomer.</text>
</comment>
<evidence type="ECO:0000256" key="5">
    <source>
        <dbReference type="HAMAP-Rule" id="MF_00845"/>
    </source>
</evidence>
<keyword evidence="5" id="KW-0547">Nucleotide-binding</keyword>
<comment type="catalytic activity">
    <reaction evidence="5">
        <text>a tetracycline + NADPH + O2 + H(+) = an 11a-hydroxytetracycline + NADP(+) + H2O</text>
        <dbReference type="Rhea" id="RHEA:61444"/>
        <dbReference type="ChEBI" id="CHEBI:15377"/>
        <dbReference type="ChEBI" id="CHEBI:15378"/>
        <dbReference type="ChEBI" id="CHEBI:15379"/>
        <dbReference type="ChEBI" id="CHEBI:57783"/>
        <dbReference type="ChEBI" id="CHEBI:58349"/>
        <dbReference type="ChEBI" id="CHEBI:144644"/>
        <dbReference type="ChEBI" id="CHEBI:144645"/>
    </reaction>
</comment>
<keyword evidence="5" id="KW-0963">Cytoplasm</keyword>
<proteinExistence type="inferred from homology"/>
<dbReference type="GO" id="GO:0071949">
    <property type="term" value="F:FAD binding"/>
    <property type="evidence" value="ECO:0007669"/>
    <property type="project" value="InterPro"/>
</dbReference>
<evidence type="ECO:0000256" key="3">
    <source>
        <dbReference type="ARBA" id="ARBA00023002"/>
    </source>
</evidence>
<keyword evidence="3 5" id="KW-0560">Oxidoreductase</keyword>
<dbReference type="InterPro" id="IPR043683">
    <property type="entry name" value="TetX_monooxygenase"/>
</dbReference>
<dbReference type="STRING" id="546874.SAMN04488544_2019"/>
<evidence type="ECO:0000256" key="4">
    <source>
        <dbReference type="ARBA" id="ARBA00023033"/>
    </source>
</evidence>
<name>A0A1H2MH08_9ACTN</name>
<dbReference type="GO" id="GO:0005737">
    <property type="term" value="C:cytoplasm"/>
    <property type="evidence" value="ECO:0007669"/>
    <property type="project" value="UniProtKB-SubCell"/>
</dbReference>